<dbReference type="Proteomes" id="UP000076532">
    <property type="component" value="Unassembled WGS sequence"/>
</dbReference>
<evidence type="ECO:0000256" key="4">
    <source>
        <dbReference type="ARBA" id="ARBA00022801"/>
    </source>
</evidence>
<dbReference type="InterPro" id="IPR021109">
    <property type="entry name" value="Peptidase_aspartic_dom_sf"/>
</dbReference>
<evidence type="ECO:0000313" key="10">
    <source>
        <dbReference type="Proteomes" id="UP000076532"/>
    </source>
</evidence>
<keyword evidence="7" id="KW-0732">Signal</keyword>
<evidence type="ECO:0000256" key="1">
    <source>
        <dbReference type="ARBA" id="ARBA00007447"/>
    </source>
</evidence>
<evidence type="ECO:0000259" key="8">
    <source>
        <dbReference type="PROSITE" id="PS51767"/>
    </source>
</evidence>
<dbReference type="Gene3D" id="2.40.70.10">
    <property type="entry name" value="Acid Proteases"/>
    <property type="match status" value="2"/>
</dbReference>
<feature type="signal peptide" evidence="7">
    <location>
        <begin position="1"/>
        <end position="20"/>
    </location>
</feature>
<name>A0A166U9S3_9AGAM</name>
<evidence type="ECO:0000313" key="9">
    <source>
        <dbReference type="EMBL" id="KZP31474.1"/>
    </source>
</evidence>
<evidence type="ECO:0000256" key="2">
    <source>
        <dbReference type="ARBA" id="ARBA00022670"/>
    </source>
</evidence>
<evidence type="ECO:0000256" key="6">
    <source>
        <dbReference type="RuleBase" id="RU000454"/>
    </source>
</evidence>
<dbReference type="PROSITE" id="PS00141">
    <property type="entry name" value="ASP_PROTEASE"/>
    <property type="match status" value="2"/>
</dbReference>
<dbReference type="SUPFAM" id="SSF50630">
    <property type="entry name" value="Acid proteases"/>
    <property type="match status" value="1"/>
</dbReference>
<dbReference type="Pfam" id="PF00026">
    <property type="entry name" value="Asp"/>
    <property type="match status" value="1"/>
</dbReference>
<feature type="domain" description="Peptidase A1" evidence="8">
    <location>
        <begin position="83"/>
        <end position="399"/>
    </location>
</feature>
<dbReference type="GO" id="GO:0004190">
    <property type="term" value="F:aspartic-type endopeptidase activity"/>
    <property type="evidence" value="ECO:0007669"/>
    <property type="project" value="UniProtKB-KW"/>
</dbReference>
<keyword evidence="2 6" id="KW-0645">Protease</keyword>
<dbReference type="InterPro" id="IPR034163">
    <property type="entry name" value="Aspergillopepsin-like_cat_dom"/>
</dbReference>
<dbReference type="STRING" id="436010.A0A166U9S3"/>
<dbReference type="InterPro" id="IPR001461">
    <property type="entry name" value="Aspartic_peptidase_A1"/>
</dbReference>
<keyword evidence="4 6" id="KW-0378">Hydrolase</keyword>
<dbReference type="CDD" id="cd06097">
    <property type="entry name" value="Aspergillopepsin_like"/>
    <property type="match status" value="1"/>
</dbReference>
<dbReference type="PANTHER" id="PTHR47966">
    <property type="entry name" value="BETA-SITE APP-CLEAVING ENZYME, ISOFORM A-RELATED"/>
    <property type="match status" value="1"/>
</dbReference>
<dbReference type="OrthoDB" id="2747330at2759"/>
<keyword evidence="3 6" id="KW-0064">Aspartyl protease</keyword>
<feature type="chain" id="PRO_5007880465" evidence="7">
    <location>
        <begin position="21"/>
        <end position="404"/>
    </location>
</feature>
<feature type="active site" evidence="5">
    <location>
        <position position="282"/>
    </location>
</feature>
<dbReference type="InterPro" id="IPR033121">
    <property type="entry name" value="PEPTIDASE_A1"/>
</dbReference>
<dbReference type="EMBL" id="KV417489">
    <property type="protein sequence ID" value="KZP31474.1"/>
    <property type="molecule type" value="Genomic_DNA"/>
</dbReference>
<evidence type="ECO:0000256" key="5">
    <source>
        <dbReference type="PIRSR" id="PIRSR601461-1"/>
    </source>
</evidence>
<dbReference type="PANTHER" id="PTHR47966:SF2">
    <property type="entry name" value="ASPERGILLOPEPSIN-1-RELATED"/>
    <property type="match status" value="1"/>
</dbReference>
<dbReference type="FunFam" id="2.40.70.10:FF:000026">
    <property type="entry name" value="Endothiapepsin"/>
    <property type="match status" value="1"/>
</dbReference>
<dbReference type="AlphaFoldDB" id="A0A166U9S3"/>
<proteinExistence type="inferred from homology"/>
<comment type="similarity">
    <text evidence="1 6">Belongs to the peptidase A1 family.</text>
</comment>
<evidence type="ECO:0000256" key="3">
    <source>
        <dbReference type="ARBA" id="ARBA00022750"/>
    </source>
</evidence>
<dbReference type="GO" id="GO:0006508">
    <property type="term" value="P:proteolysis"/>
    <property type="evidence" value="ECO:0007669"/>
    <property type="project" value="UniProtKB-KW"/>
</dbReference>
<dbReference type="PROSITE" id="PS51767">
    <property type="entry name" value="PEPTIDASE_A1"/>
    <property type="match status" value="1"/>
</dbReference>
<dbReference type="FunFam" id="2.40.70.10:FF:000024">
    <property type="entry name" value="Endothiapepsin"/>
    <property type="match status" value="1"/>
</dbReference>
<dbReference type="InterPro" id="IPR001969">
    <property type="entry name" value="Aspartic_peptidase_AS"/>
</dbReference>
<sequence length="404" mass="41946">MPGLSSIILASATLLSAAVAIPAGKPGASFSVVQTANPRFKANGPAAYAQAYSKFSKAMPADWAAALGSGTVAAFPQKFEIEYLCSVNIGGQTLSLDFDTGSSDLWVFSPSLPLDEQTGHHDYNSSLSATWKELSGYTWGILYGDGSSASGTVGTDTVTIGGVAVTGQAVQIAQSVSSKIVNSTADGFVGLAFESLNTVSPTAQKSFYDNAKAQLTTPVFTVDLKYHAPGSYDFGVIDPSKYTGPITYVPVNSTRGFWGFTGSGYAVGSGTFSPLCIHAIVDTGTTLIYAPQAVVAAYWAQVPGSSYNKVDGGYTFPCSATLPSLTLGLGSYQAVVPGEYLSYAPVQDISSALVSPSVCYGALQPNTGLGFSIYGDVFIKSQFVVFDNSDIVAPRVGFAAKNLM</sequence>
<gene>
    <name evidence="9" type="ORF">FIBSPDRAFT_1037461</name>
</gene>
<dbReference type="PRINTS" id="PR00792">
    <property type="entry name" value="PEPSIN"/>
</dbReference>
<protein>
    <submittedName>
        <fullName evidence="9">Aspartic endopeptidase Pep1</fullName>
    </submittedName>
</protein>
<reference evidence="9 10" key="1">
    <citation type="journal article" date="2016" name="Mol. Biol. Evol.">
        <title>Comparative Genomics of Early-Diverging Mushroom-Forming Fungi Provides Insights into the Origins of Lignocellulose Decay Capabilities.</title>
        <authorList>
            <person name="Nagy L.G."/>
            <person name="Riley R."/>
            <person name="Tritt A."/>
            <person name="Adam C."/>
            <person name="Daum C."/>
            <person name="Floudas D."/>
            <person name="Sun H."/>
            <person name="Yadav J.S."/>
            <person name="Pangilinan J."/>
            <person name="Larsson K.H."/>
            <person name="Matsuura K."/>
            <person name="Barry K."/>
            <person name="Labutti K."/>
            <person name="Kuo R."/>
            <person name="Ohm R.A."/>
            <person name="Bhattacharya S.S."/>
            <person name="Shirouzu T."/>
            <person name="Yoshinaga Y."/>
            <person name="Martin F.M."/>
            <person name="Grigoriev I.V."/>
            <person name="Hibbett D.S."/>
        </authorList>
    </citation>
    <scope>NUCLEOTIDE SEQUENCE [LARGE SCALE GENOMIC DNA]</scope>
    <source>
        <strain evidence="9 10">CBS 109695</strain>
    </source>
</reference>
<accession>A0A166U9S3</accession>
<organism evidence="9 10">
    <name type="scientific">Athelia psychrophila</name>
    <dbReference type="NCBI Taxonomy" id="1759441"/>
    <lineage>
        <taxon>Eukaryota</taxon>
        <taxon>Fungi</taxon>
        <taxon>Dikarya</taxon>
        <taxon>Basidiomycota</taxon>
        <taxon>Agaricomycotina</taxon>
        <taxon>Agaricomycetes</taxon>
        <taxon>Agaricomycetidae</taxon>
        <taxon>Atheliales</taxon>
        <taxon>Atheliaceae</taxon>
        <taxon>Athelia</taxon>
    </lineage>
</organism>
<evidence type="ECO:0000256" key="7">
    <source>
        <dbReference type="SAM" id="SignalP"/>
    </source>
</evidence>
<keyword evidence="10" id="KW-1185">Reference proteome</keyword>
<feature type="active site" evidence="5">
    <location>
        <position position="99"/>
    </location>
</feature>